<dbReference type="InterPro" id="IPR030184">
    <property type="entry name" value="WAT1-related"/>
</dbReference>
<evidence type="ECO:0000256" key="2">
    <source>
        <dbReference type="ARBA" id="ARBA00007635"/>
    </source>
</evidence>
<comment type="similarity">
    <text evidence="2 6">Belongs to the drug/metabolite transporter (DMT) superfamily. Plant drug/metabolite exporter (P-DME) (TC 2.A.7.4) family.</text>
</comment>
<feature type="transmembrane region" description="Helical" evidence="6">
    <location>
        <begin position="181"/>
        <end position="200"/>
    </location>
</feature>
<evidence type="ECO:0000313" key="8">
    <source>
        <dbReference type="EMBL" id="MED6196513.1"/>
    </source>
</evidence>
<dbReference type="Proteomes" id="UP001341840">
    <property type="component" value="Unassembled WGS sequence"/>
</dbReference>
<evidence type="ECO:0000256" key="5">
    <source>
        <dbReference type="ARBA" id="ARBA00023136"/>
    </source>
</evidence>
<feature type="transmembrane region" description="Helical" evidence="6">
    <location>
        <begin position="131"/>
        <end position="149"/>
    </location>
</feature>
<feature type="transmembrane region" description="Helical" evidence="6">
    <location>
        <begin position="7"/>
        <end position="27"/>
    </location>
</feature>
<keyword evidence="5 6" id="KW-0472">Membrane</keyword>
<reference evidence="8 9" key="1">
    <citation type="journal article" date="2023" name="Plants (Basel)">
        <title>Bridging the Gap: Combining Genomics and Transcriptomics Approaches to Understand Stylosanthes scabra, an Orphan Legume from the Brazilian Caatinga.</title>
        <authorList>
            <person name="Ferreira-Neto J.R.C."/>
            <person name="da Silva M.D."/>
            <person name="Binneck E."/>
            <person name="de Melo N.F."/>
            <person name="da Silva R.H."/>
            <person name="de Melo A.L.T.M."/>
            <person name="Pandolfi V."/>
            <person name="Bustamante F.O."/>
            <person name="Brasileiro-Vidal A.C."/>
            <person name="Benko-Iseppon A.M."/>
        </authorList>
    </citation>
    <scope>NUCLEOTIDE SEQUENCE [LARGE SCALE GENOMIC DNA]</scope>
    <source>
        <tissue evidence="8">Leaves</tissue>
    </source>
</reference>
<keyword evidence="9" id="KW-1185">Reference proteome</keyword>
<dbReference type="EMBL" id="JASCZI010211762">
    <property type="protein sequence ID" value="MED6196513.1"/>
    <property type="molecule type" value="Genomic_DNA"/>
</dbReference>
<comment type="caution">
    <text evidence="8">The sequence shown here is derived from an EMBL/GenBank/DDBJ whole genome shotgun (WGS) entry which is preliminary data.</text>
</comment>
<feature type="transmembrane region" description="Helical" evidence="6">
    <location>
        <begin position="212"/>
        <end position="233"/>
    </location>
</feature>
<name>A0ABU6XHV2_9FABA</name>
<evidence type="ECO:0000256" key="1">
    <source>
        <dbReference type="ARBA" id="ARBA00004141"/>
    </source>
</evidence>
<keyword evidence="3 6" id="KW-0812">Transmembrane</keyword>
<feature type="transmembrane region" description="Helical" evidence="6">
    <location>
        <begin position="96"/>
        <end position="119"/>
    </location>
</feature>
<feature type="transmembrane region" description="Helical" evidence="6">
    <location>
        <begin position="39"/>
        <end position="56"/>
    </location>
</feature>
<feature type="transmembrane region" description="Helical" evidence="6">
    <location>
        <begin position="277"/>
        <end position="297"/>
    </location>
</feature>
<evidence type="ECO:0000256" key="4">
    <source>
        <dbReference type="ARBA" id="ARBA00022989"/>
    </source>
</evidence>
<dbReference type="SUPFAM" id="SSF103481">
    <property type="entry name" value="Multidrug resistance efflux transporter EmrE"/>
    <property type="match status" value="2"/>
</dbReference>
<feature type="transmembrane region" description="Helical" evidence="6">
    <location>
        <begin position="245"/>
        <end position="270"/>
    </location>
</feature>
<protein>
    <recommendedName>
        <fullName evidence="6">WAT1-related protein</fullName>
    </recommendedName>
</protein>
<organism evidence="8 9">
    <name type="scientific">Stylosanthes scabra</name>
    <dbReference type="NCBI Taxonomy" id="79078"/>
    <lineage>
        <taxon>Eukaryota</taxon>
        <taxon>Viridiplantae</taxon>
        <taxon>Streptophyta</taxon>
        <taxon>Embryophyta</taxon>
        <taxon>Tracheophyta</taxon>
        <taxon>Spermatophyta</taxon>
        <taxon>Magnoliopsida</taxon>
        <taxon>eudicotyledons</taxon>
        <taxon>Gunneridae</taxon>
        <taxon>Pentapetalae</taxon>
        <taxon>rosids</taxon>
        <taxon>fabids</taxon>
        <taxon>Fabales</taxon>
        <taxon>Fabaceae</taxon>
        <taxon>Papilionoideae</taxon>
        <taxon>50 kb inversion clade</taxon>
        <taxon>dalbergioids sensu lato</taxon>
        <taxon>Dalbergieae</taxon>
        <taxon>Pterocarpus clade</taxon>
        <taxon>Stylosanthes</taxon>
    </lineage>
</organism>
<feature type="transmembrane region" description="Helical" evidence="6">
    <location>
        <begin position="68"/>
        <end position="90"/>
    </location>
</feature>
<gene>
    <name evidence="8" type="ORF">PIB30_048176</name>
</gene>
<feature type="domain" description="EamA" evidence="7">
    <location>
        <begin position="6"/>
        <end position="146"/>
    </location>
</feature>
<dbReference type="Pfam" id="PF00892">
    <property type="entry name" value="EamA"/>
    <property type="match status" value="2"/>
</dbReference>
<evidence type="ECO:0000313" key="9">
    <source>
        <dbReference type="Proteomes" id="UP001341840"/>
    </source>
</evidence>
<feature type="domain" description="EamA" evidence="7">
    <location>
        <begin position="182"/>
        <end position="321"/>
    </location>
</feature>
<proteinExistence type="inferred from homology"/>
<evidence type="ECO:0000256" key="6">
    <source>
        <dbReference type="RuleBase" id="RU363077"/>
    </source>
</evidence>
<evidence type="ECO:0000256" key="3">
    <source>
        <dbReference type="ARBA" id="ARBA00022692"/>
    </source>
</evidence>
<comment type="subcellular location">
    <subcellularLocation>
        <location evidence="1 6">Membrane</location>
        <topology evidence="1 6">Multi-pass membrane protein</topology>
    </subcellularLocation>
</comment>
<dbReference type="InterPro" id="IPR000620">
    <property type="entry name" value="EamA_dom"/>
</dbReference>
<sequence length="358" mass="39385">MEGLKPVLLMVLLQILYAVLNILYKLAIFDGMSMTVASAYRLIFASAFTLPLALFFDWNNPPRITLRLLFMESLCGFFGGSLFLNLYFAALSLLPATFMLAINNLSPAVTFLMAIIFRLEKLKLGSAAGKAKVIGTLTGITGAMVLSFFRGVKIDIWSTHIDLLHSNHTPPHGHGEYDNKFLGLTYAIASCCSFSLWLNIQGKMNTKEYPSHLTGTAFMSTMGAIQATVFALFLDRDWSQWRLAWNIRLLTVAYAGIVASGIVVIIIAWCIEKRGPLFASIFNPLQLVLVAIVASLILNENLYLGSVVGAVVIVIGLYTVLWGKSKEIEEKKMELVSLQINNNNNKGSTSEAVDVLVS</sequence>
<accession>A0ABU6XHV2</accession>
<dbReference type="PANTHER" id="PTHR31218">
    <property type="entry name" value="WAT1-RELATED PROTEIN"/>
    <property type="match status" value="1"/>
</dbReference>
<dbReference type="InterPro" id="IPR037185">
    <property type="entry name" value="EmrE-like"/>
</dbReference>
<keyword evidence="4 6" id="KW-1133">Transmembrane helix</keyword>
<evidence type="ECO:0000259" key="7">
    <source>
        <dbReference type="Pfam" id="PF00892"/>
    </source>
</evidence>
<feature type="transmembrane region" description="Helical" evidence="6">
    <location>
        <begin position="303"/>
        <end position="323"/>
    </location>
</feature>